<feature type="non-terminal residue" evidence="2">
    <location>
        <position position="1"/>
    </location>
</feature>
<gene>
    <name evidence="2" type="ORF">KI387_034684</name>
</gene>
<evidence type="ECO:0000259" key="1">
    <source>
        <dbReference type="Pfam" id="PF22936"/>
    </source>
</evidence>
<dbReference type="Pfam" id="PF22936">
    <property type="entry name" value="Pol_BBD"/>
    <property type="match status" value="1"/>
</dbReference>
<keyword evidence="3" id="KW-1185">Reference proteome</keyword>
<dbReference type="AlphaFoldDB" id="A0AA38BY85"/>
<proteinExistence type="predicted"/>
<organism evidence="2 3">
    <name type="scientific">Taxus chinensis</name>
    <name type="common">Chinese yew</name>
    <name type="synonym">Taxus wallichiana var. chinensis</name>
    <dbReference type="NCBI Taxonomy" id="29808"/>
    <lineage>
        <taxon>Eukaryota</taxon>
        <taxon>Viridiplantae</taxon>
        <taxon>Streptophyta</taxon>
        <taxon>Embryophyta</taxon>
        <taxon>Tracheophyta</taxon>
        <taxon>Spermatophyta</taxon>
        <taxon>Pinopsida</taxon>
        <taxon>Pinidae</taxon>
        <taxon>Conifers II</taxon>
        <taxon>Cupressales</taxon>
        <taxon>Taxaceae</taxon>
        <taxon>Taxus</taxon>
    </lineage>
</organism>
<evidence type="ECO:0000313" key="2">
    <source>
        <dbReference type="EMBL" id="KAH9290567.1"/>
    </source>
</evidence>
<accession>A0AA38BY85</accession>
<reference evidence="2 3" key="1">
    <citation type="journal article" date="2021" name="Nat. Plants">
        <title>The Taxus genome provides insights into paclitaxel biosynthesis.</title>
        <authorList>
            <person name="Xiong X."/>
            <person name="Gou J."/>
            <person name="Liao Q."/>
            <person name="Li Y."/>
            <person name="Zhou Q."/>
            <person name="Bi G."/>
            <person name="Li C."/>
            <person name="Du R."/>
            <person name="Wang X."/>
            <person name="Sun T."/>
            <person name="Guo L."/>
            <person name="Liang H."/>
            <person name="Lu P."/>
            <person name="Wu Y."/>
            <person name="Zhang Z."/>
            <person name="Ro D.K."/>
            <person name="Shang Y."/>
            <person name="Huang S."/>
            <person name="Yan J."/>
        </authorList>
    </citation>
    <scope>NUCLEOTIDE SEQUENCE [LARGE SCALE GENOMIC DNA]</scope>
    <source>
        <strain evidence="2">Ta-2019</strain>
    </source>
</reference>
<name>A0AA38BY85_TAXCH</name>
<dbReference type="Proteomes" id="UP000824469">
    <property type="component" value="Unassembled WGS sequence"/>
</dbReference>
<comment type="caution">
    <text evidence="2">The sequence shown here is derived from an EMBL/GenBank/DDBJ whole genome shotgun (WGS) entry which is preliminary data.</text>
</comment>
<feature type="non-terminal residue" evidence="2">
    <location>
        <position position="89"/>
    </location>
</feature>
<dbReference type="EMBL" id="JAHRHJ020003813">
    <property type="protein sequence ID" value="KAH9290567.1"/>
    <property type="molecule type" value="Genomic_DNA"/>
</dbReference>
<feature type="domain" description="Retrovirus-related Pol polyprotein from transposon TNT 1-94-like beta-barrel" evidence="1">
    <location>
        <begin position="41"/>
        <end position="87"/>
    </location>
</feature>
<dbReference type="InterPro" id="IPR054722">
    <property type="entry name" value="PolX-like_BBD"/>
</dbReference>
<sequence>NAKNKFNNNKKDQNQKQNQANVVEQSIALYIALSASNDNEWILDSGASRHMTCTPGILSDIVKCEENIYLGDNSIIRSEGSGNVKLSNG</sequence>
<evidence type="ECO:0000313" key="3">
    <source>
        <dbReference type="Proteomes" id="UP000824469"/>
    </source>
</evidence>
<protein>
    <recommendedName>
        <fullName evidence="1">Retrovirus-related Pol polyprotein from transposon TNT 1-94-like beta-barrel domain-containing protein</fullName>
    </recommendedName>
</protein>